<dbReference type="RefSeq" id="WP_130479181.1">
    <property type="nucleotide sequence ID" value="NZ_SFCC01000020.1"/>
</dbReference>
<reference evidence="3 4" key="1">
    <citation type="submission" date="2019-02" db="EMBL/GenBank/DDBJ databases">
        <title>Draft genome sequence of Amycolatopsis sp. 8-3EHSu isolated from roots of Suaeda maritima.</title>
        <authorList>
            <person name="Duangmal K."/>
            <person name="Chantavorakit T."/>
        </authorList>
    </citation>
    <scope>NUCLEOTIDE SEQUENCE [LARGE SCALE GENOMIC DNA]</scope>
    <source>
        <strain evidence="3 4">8-3EHSu</strain>
    </source>
</reference>
<dbReference type="PANTHER" id="PTHR31005:SF8">
    <property type="entry name" value="DUF4139 DOMAIN-CONTAINING PROTEIN"/>
    <property type="match status" value="1"/>
</dbReference>
<sequence length="512" mass="54347">MPTTVTAPITAVTVYPSGARVTRRGRARLGADNRFVLAGLPLGLLPDSVRATGSGPATVLGVDVRPDVRARPSGSGLADLLDQQRAVRARIDELADAQAVADSRARLLESLGGRAGSALAKALATGTAEPGRVAEVNRDLGDQLGRVLAERRELADASARLAEELAAVSRQVDQLQTGSAPDRTGVVIELEPHEGAGDAEVELEVSYVVTEAHWTPGYDLRLRGDTMTVTWYGMVTQHTGEDWPAAGLALSTARPATTLSVPELTPWFLDHQPQAAPLAAYGGGAQEMATAAVAAPMRQRTAEVEQGTTAATYRPGRAVAVPSDGTAHRTTLAVTEAPAQLDHVVAPVHSAEAYLRATVTNAGEHTLLPGPAAVFHEAEFTGSTRLDTWAPGEEVELALGVDDRIHVERELTRRTAGKAALGSSRRREVAYRYTVTNHSPRQATVTLLDQVPVARHPEITVRDVDATPQPAEITELGEVRWRFELAPGASAEASLAFRVDTAKSVELTGWRE</sequence>
<evidence type="ECO:0000313" key="3">
    <source>
        <dbReference type="EMBL" id="RZQ59918.1"/>
    </source>
</evidence>
<evidence type="ECO:0000259" key="1">
    <source>
        <dbReference type="Pfam" id="PF13598"/>
    </source>
</evidence>
<dbReference type="NCBIfam" id="TIGR02231">
    <property type="entry name" value="mucoidy inhibitor MuiA family protein"/>
    <property type="match status" value="1"/>
</dbReference>
<keyword evidence="4" id="KW-1185">Reference proteome</keyword>
<organism evidence="3 4">
    <name type="scientific">Amycolatopsis suaedae</name>
    <dbReference type="NCBI Taxonomy" id="2510978"/>
    <lineage>
        <taxon>Bacteria</taxon>
        <taxon>Bacillati</taxon>
        <taxon>Actinomycetota</taxon>
        <taxon>Actinomycetes</taxon>
        <taxon>Pseudonocardiales</taxon>
        <taxon>Pseudonocardiaceae</taxon>
        <taxon>Amycolatopsis</taxon>
    </lineage>
</organism>
<feature type="domain" description="DUF4139" evidence="1">
    <location>
        <begin position="203"/>
        <end position="500"/>
    </location>
</feature>
<dbReference type="InterPro" id="IPR011935">
    <property type="entry name" value="CHP02231"/>
</dbReference>
<dbReference type="PANTHER" id="PTHR31005">
    <property type="entry name" value="DUF4139 DOMAIN-CONTAINING PROTEIN"/>
    <property type="match status" value="1"/>
</dbReference>
<gene>
    <name evidence="3" type="ORF">EWH70_31295</name>
</gene>
<feature type="domain" description="DUF4140" evidence="2">
    <location>
        <begin position="12"/>
        <end position="108"/>
    </location>
</feature>
<dbReference type="InterPro" id="IPR025554">
    <property type="entry name" value="DUF4140"/>
</dbReference>
<evidence type="ECO:0000259" key="2">
    <source>
        <dbReference type="Pfam" id="PF13600"/>
    </source>
</evidence>
<proteinExistence type="predicted"/>
<dbReference type="InterPro" id="IPR037291">
    <property type="entry name" value="DUF4139"/>
</dbReference>
<evidence type="ECO:0000313" key="4">
    <source>
        <dbReference type="Proteomes" id="UP000292003"/>
    </source>
</evidence>
<comment type="caution">
    <text evidence="3">The sequence shown here is derived from an EMBL/GenBank/DDBJ whole genome shotgun (WGS) entry which is preliminary data.</text>
</comment>
<protein>
    <submittedName>
        <fullName evidence="3">Mucoidy inhibitor MuiA family protein</fullName>
    </submittedName>
</protein>
<dbReference type="Proteomes" id="UP000292003">
    <property type="component" value="Unassembled WGS sequence"/>
</dbReference>
<dbReference type="EMBL" id="SFCC01000020">
    <property type="protein sequence ID" value="RZQ59918.1"/>
    <property type="molecule type" value="Genomic_DNA"/>
</dbReference>
<accession>A0A4Q7IZQ7</accession>
<dbReference type="OrthoDB" id="9777444at2"/>
<dbReference type="Pfam" id="PF13598">
    <property type="entry name" value="DUF4139"/>
    <property type="match status" value="1"/>
</dbReference>
<name>A0A4Q7IZQ7_9PSEU</name>
<dbReference type="Pfam" id="PF13600">
    <property type="entry name" value="DUF4140"/>
    <property type="match status" value="1"/>
</dbReference>
<dbReference type="AlphaFoldDB" id="A0A4Q7IZQ7"/>